<accession>A0A9Q9BS41</accession>
<evidence type="ECO:0000313" key="2">
    <source>
        <dbReference type="Proteomes" id="UP001057381"/>
    </source>
</evidence>
<evidence type="ECO:0000313" key="1">
    <source>
        <dbReference type="EMBL" id="UTH14686.1"/>
    </source>
</evidence>
<dbReference type="KEGG" id="mequ:KFV11_04845"/>
<name>A0A9Q9BS41_9STAP</name>
<dbReference type="Proteomes" id="UP001057381">
    <property type="component" value="Chromosome"/>
</dbReference>
<sequence>METTQVNALETQELEFLEFDSVEEFDNCESSFLAKNYFLLNWILS</sequence>
<proteinExistence type="predicted"/>
<dbReference type="RefSeq" id="WP_254250479.1">
    <property type="nucleotide sequence ID" value="NZ_CP073809.1"/>
</dbReference>
<dbReference type="EMBL" id="CP073809">
    <property type="protein sequence ID" value="UTH14686.1"/>
    <property type="molecule type" value="Genomic_DNA"/>
</dbReference>
<reference evidence="1" key="1">
    <citation type="submission" date="2021-04" db="EMBL/GenBank/DDBJ databases">
        <title>Complete Genome Sequences of Macrococcus spp. from dog and cattle.</title>
        <authorList>
            <person name="Schwendener S."/>
            <person name="Perreten V."/>
        </authorList>
    </citation>
    <scope>NUCLEOTIDE SEQUENCE</scope>
    <source>
        <strain evidence="1">Epi0143-OL</strain>
    </source>
</reference>
<dbReference type="AlphaFoldDB" id="A0A9Q9BS41"/>
<gene>
    <name evidence="1" type="ORF">KFV11_04845</name>
</gene>
<protein>
    <submittedName>
        <fullName evidence="1">Uncharacterized protein</fullName>
    </submittedName>
</protein>
<organism evidence="1 2">
    <name type="scientific">Macrococcus equipercicus</name>
    <dbReference type="NCBI Taxonomy" id="69967"/>
    <lineage>
        <taxon>Bacteria</taxon>
        <taxon>Bacillati</taxon>
        <taxon>Bacillota</taxon>
        <taxon>Bacilli</taxon>
        <taxon>Bacillales</taxon>
        <taxon>Staphylococcaceae</taxon>
        <taxon>Macrococcus</taxon>
    </lineage>
</organism>